<dbReference type="AlphaFoldDB" id="A0A290QEQ1"/>
<keyword evidence="8 9" id="KW-0472">Membrane</keyword>
<evidence type="ECO:0000256" key="1">
    <source>
        <dbReference type="ARBA" id="ARBA00004429"/>
    </source>
</evidence>
<evidence type="ECO:0000259" key="10">
    <source>
        <dbReference type="PROSITE" id="PS51012"/>
    </source>
</evidence>
<gene>
    <name evidence="11" type="ORF">CMV30_18120</name>
</gene>
<keyword evidence="12" id="KW-1185">Reference proteome</keyword>
<protein>
    <recommendedName>
        <fullName evidence="9">Transport permease protein</fullName>
    </recommendedName>
</protein>
<keyword evidence="4 9" id="KW-1003">Cell membrane</keyword>
<evidence type="ECO:0000313" key="11">
    <source>
        <dbReference type="EMBL" id="ATC65710.1"/>
    </source>
</evidence>
<feature type="transmembrane region" description="Helical" evidence="9">
    <location>
        <begin position="236"/>
        <end position="253"/>
    </location>
</feature>
<evidence type="ECO:0000256" key="5">
    <source>
        <dbReference type="ARBA" id="ARBA00022519"/>
    </source>
</evidence>
<accession>A0A290QEQ1</accession>
<evidence type="ECO:0000256" key="2">
    <source>
        <dbReference type="ARBA" id="ARBA00007783"/>
    </source>
</evidence>
<feature type="domain" description="ABC transmembrane type-2" evidence="10">
    <location>
        <begin position="92"/>
        <end position="314"/>
    </location>
</feature>
<dbReference type="Pfam" id="PF01061">
    <property type="entry name" value="ABC2_membrane"/>
    <property type="match status" value="1"/>
</dbReference>
<dbReference type="EMBL" id="CP023344">
    <property type="protein sequence ID" value="ATC65710.1"/>
    <property type="molecule type" value="Genomic_DNA"/>
</dbReference>
<comment type="similarity">
    <text evidence="2 9">Belongs to the ABC-2 integral membrane protein family.</text>
</comment>
<dbReference type="Proteomes" id="UP000217265">
    <property type="component" value="Chromosome"/>
</dbReference>
<feature type="transmembrane region" description="Helical" evidence="9">
    <location>
        <begin position="291"/>
        <end position="311"/>
    </location>
</feature>
<dbReference type="PROSITE" id="PS51012">
    <property type="entry name" value="ABC_TM2"/>
    <property type="match status" value="1"/>
</dbReference>
<dbReference type="InterPro" id="IPR047817">
    <property type="entry name" value="ABC2_TM_bact-type"/>
</dbReference>
<evidence type="ECO:0000256" key="3">
    <source>
        <dbReference type="ARBA" id="ARBA00022448"/>
    </source>
</evidence>
<keyword evidence="6 9" id="KW-0812">Transmembrane</keyword>
<dbReference type="GO" id="GO:0005886">
    <property type="term" value="C:plasma membrane"/>
    <property type="evidence" value="ECO:0007669"/>
    <property type="project" value="UniProtKB-SubCell"/>
</dbReference>
<feature type="transmembrane region" description="Helical" evidence="9">
    <location>
        <begin position="167"/>
        <end position="195"/>
    </location>
</feature>
<evidence type="ECO:0000256" key="7">
    <source>
        <dbReference type="ARBA" id="ARBA00022989"/>
    </source>
</evidence>
<feature type="transmembrane region" description="Helical" evidence="9">
    <location>
        <begin position="201"/>
        <end position="224"/>
    </location>
</feature>
<dbReference type="KEGG" id="vbh:CMV30_18120"/>
<feature type="transmembrane region" description="Helical" evidence="9">
    <location>
        <begin position="90"/>
        <end position="112"/>
    </location>
</feature>
<proteinExistence type="inferred from homology"/>
<keyword evidence="3 9" id="KW-0813">Transport</keyword>
<evidence type="ECO:0000256" key="4">
    <source>
        <dbReference type="ARBA" id="ARBA00022475"/>
    </source>
</evidence>
<dbReference type="InterPro" id="IPR013525">
    <property type="entry name" value="ABC2_TM"/>
</dbReference>
<dbReference type="GO" id="GO:0140359">
    <property type="term" value="F:ABC-type transporter activity"/>
    <property type="evidence" value="ECO:0007669"/>
    <property type="project" value="InterPro"/>
</dbReference>
<keyword evidence="5" id="KW-0997">Cell inner membrane</keyword>
<evidence type="ECO:0000256" key="8">
    <source>
        <dbReference type="ARBA" id="ARBA00023136"/>
    </source>
</evidence>
<evidence type="ECO:0000256" key="9">
    <source>
        <dbReference type="RuleBase" id="RU361157"/>
    </source>
</evidence>
<feature type="transmembrane region" description="Helical" evidence="9">
    <location>
        <begin position="124"/>
        <end position="146"/>
    </location>
</feature>
<dbReference type="GO" id="GO:0015920">
    <property type="term" value="P:lipopolysaccharide transport"/>
    <property type="evidence" value="ECO:0007669"/>
    <property type="project" value="TreeGrafter"/>
</dbReference>
<dbReference type="PANTHER" id="PTHR30413:SF8">
    <property type="entry name" value="TRANSPORT PERMEASE PROTEIN"/>
    <property type="match status" value="1"/>
</dbReference>
<evidence type="ECO:0000256" key="6">
    <source>
        <dbReference type="ARBA" id="ARBA00022692"/>
    </source>
</evidence>
<sequence length="322" mass="36253">MGFVRHPRPRRHIFLFAFPRPPRLPPLRVNPLPATPVAPPAVAASASERSAPLVIEAGRADLHYWRDLWRYRELAVLLAWRDIQVRYKQAVLGITWALIQPAVQTVLLWFVFGKLAKMPAGDESIPYPFLVLSGLLPWQLFSAAFNNAGNSLVGNSHLISKVYFPRLIMPLSALAVALLDMLILLALTLPVMAAFDVWPTWRLLLLPLFTLGTLLIALGAGLWITALTVKFRDFRFIAPFILQIGMFVTPVGYRTDLLPNWRDLLALNPLTSMVEGFRWCLLGGRTQFDPSGLAISLPITALLLITGLWYFRKTERHFSDVI</sequence>
<name>A0A290QEQ1_9BACT</name>
<dbReference type="OrthoDB" id="9786910at2"/>
<keyword evidence="7 9" id="KW-1133">Transmembrane helix</keyword>
<reference evidence="11 12" key="1">
    <citation type="submission" date="2017-09" db="EMBL/GenBank/DDBJ databases">
        <title>Complete genome sequence of Verrucomicrobial strain HZ-65, isolated from freshwater.</title>
        <authorList>
            <person name="Choi A."/>
        </authorList>
    </citation>
    <scope>NUCLEOTIDE SEQUENCE [LARGE SCALE GENOMIC DNA]</scope>
    <source>
        <strain evidence="11 12">HZ-65</strain>
    </source>
</reference>
<comment type="subcellular location">
    <subcellularLocation>
        <location evidence="1">Cell inner membrane</location>
        <topology evidence="1">Multi-pass membrane protein</topology>
    </subcellularLocation>
    <subcellularLocation>
        <location evidence="9">Cell membrane</location>
        <topology evidence="9">Multi-pass membrane protein</topology>
    </subcellularLocation>
</comment>
<dbReference type="PANTHER" id="PTHR30413">
    <property type="entry name" value="INNER MEMBRANE TRANSPORT PERMEASE"/>
    <property type="match status" value="1"/>
</dbReference>
<evidence type="ECO:0000313" key="12">
    <source>
        <dbReference type="Proteomes" id="UP000217265"/>
    </source>
</evidence>
<organism evidence="11 12">
    <name type="scientific">Nibricoccus aquaticus</name>
    <dbReference type="NCBI Taxonomy" id="2576891"/>
    <lineage>
        <taxon>Bacteria</taxon>
        <taxon>Pseudomonadati</taxon>
        <taxon>Verrucomicrobiota</taxon>
        <taxon>Opitutia</taxon>
        <taxon>Opitutales</taxon>
        <taxon>Opitutaceae</taxon>
        <taxon>Nibricoccus</taxon>
    </lineage>
</organism>